<dbReference type="GO" id="GO:0003700">
    <property type="term" value="F:DNA-binding transcription factor activity"/>
    <property type="evidence" value="ECO:0007669"/>
    <property type="project" value="InterPro"/>
</dbReference>
<evidence type="ECO:0000256" key="3">
    <source>
        <dbReference type="ARBA" id="ARBA00023125"/>
    </source>
</evidence>
<dbReference type="GO" id="GO:0043565">
    <property type="term" value="F:sequence-specific DNA binding"/>
    <property type="evidence" value="ECO:0007669"/>
    <property type="project" value="TreeGrafter"/>
</dbReference>
<dbReference type="InterPro" id="IPR000847">
    <property type="entry name" value="LysR_HTH_N"/>
</dbReference>
<dbReference type="Gene3D" id="1.10.10.10">
    <property type="entry name" value="Winged helix-like DNA-binding domain superfamily/Winged helix DNA-binding domain"/>
    <property type="match status" value="1"/>
</dbReference>
<dbReference type="PRINTS" id="PR00039">
    <property type="entry name" value="HTHLYSR"/>
</dbReference>
<dbReference type="SUPFAM" id="SSF53850">
    <property type="entry name" value="Periplasmic binding protein-like II"/>
    <property type="match status" value="1"/>
</dbReference>
<dbReference type="AlphaFoldDB" id="A0A2N3KMY9"/>
<dbReference type="InterPro" id="IPR036390">
    <property type="entry name" value="WH_DNA-bd_sf"/>
</dbReference>
<comment type="caution">
    <text evidence="6">The sequence shown here is derived from an EMBL/GenBank/DDBJ whole genome shotgun (WGS) entry which is preliminary data.</text>
</comment>
<protein>
    <submittedName>
        <fullName evidence="6">LysR family transcriptional regulator</fullName>
    </submittedName>
</protein>
<dbReference type="CDD" id="cd08432">
    <property type="entry name" value="PBP2_GcdR_TrpI_HvrB_AmpR_like"/>
    <property type="match status" value="1"/>
</dbReference>
<evidence type="ECO:0000256" key="1">
    <source>
        <dbReference type="ARBA" id="ARBA00009437"/>
    </source>
</evidence>
<dbReference type="Proteomes" id="UP000233597">
    <property type="component" value="Unassembled WGS sequence"/>
</dbReference>
<dbReference type="OrthoDB" id="7328368at2"/>
<sequence length="312" mass="34615">MAIIQFRHSRQDLENLNMAHSPLPPLNSLRAAEAIGRLGTLQKAAAELNVTAGAISQQIKTLEQFLGIGLFDRTEKGMVPTAAGARLLPGLSTGFAHIRGGVDAALERDDNVLTVTSGVVFAGKWLVPRLGRFRERHPGIDIRLSTDNHLTAFDHDDVDLGIRFGRGDWPGVRAIKLLDQQILPVCAPSLAERFKKPGDIARGPRIVDAQSMFVWQDWLDIAGVNHPIEGTEIRYSDAYLALEGAMAGHGAMLGWPVVVQDALKNGDLIEPFNICAPTPFAYWLVSSERRWNRPLVRQFRDWIMEEMLLFQK</sequence>
<dbReference type="EMBL" id="NWTK01000012">
    <property type="protein sequence ID" value="PKR51928.1"/>
    <property type="molecule type" value="Genomic_DNA"/>
</dbReference>
<keyword evidence="3" id="KW-0238">DNA-binding</keyword>
<keyword evidence="4" id="KW-0804">Transcription</keyword>
<evidence type="ECO:0000259" key="5">
    <source>
        <dbReference type="PROSITE" id="PS50931"/>
    </source>
</evidence>
<evidence type="ECO:0000256" key="4">
    <source>
        <dbReference type="ARBA" id="ARBA00023163"/>
    </source>
</evidence>
<dbReference type="PANTHER" id="PTHR30537">
    <property type="entry name" value="HTH-TYPE TRANSCRIPTIONAL REGULATOR"/>
    <property type="match status" value="1"/>
</dbReference>
<dbReference type="Pfam" id="PF00126">
    <property type="entry name" value="HTH_1"/>
    <property type="match status" value="1"/>
</dbReference>
<dbReference type="Pfam" id="PF03466">
    <property type="entry name" value="LysR_substrate"/>
    <property type="match status" value="1"/>
</dbReference>
<keyword evidence="2" id="KW-0805">Transcription regulation</keyword>
<evidence type="ECO:0000256" key="2">
    <source>
        <dbReference type="ARBA" id="ARBA00023015"/>
    </source>
</evidence>
<gene>
    <name evidence="6" type="ORF">COO20_17505</name>
</gene>
<proteinExistence type="inferred from homology"/>
<dbReference type="PROSITE" id="PS50931">
    <property type="entry name" value="HTH_LYSR"/>
    <property type="match status" value="1"/>
</dbReference>
<dbReference type="SUPFAM" id="SSF46785">
    <property type="entry name" value="Winged helix' DNA-binding domain"/>
    <property type="match status" value="1"/>
</dbReference>
<dbReference type="InterPro" id="IPR005119">
    <property type="entry name" value="LysR_subst-bd"/>
</dbReference>
<dbReference type="PANTHER" id="PTHR30537:SF74">
    <property type="entry name" value="HTH-TYPE TRANSCRIPTIONAL REGULATOR TRPI"/>
    <property type="match status" value="1"/>
</dbReference>
<accession>A0A2N3KMY9</accession>
<evidence type="ECO:0000313" key="6">
    <source>
        <dbReference type="EMBL" id="PKR51928.1"/>
    </source>
</evidence>
<evidence type="ECO:0000313" key="7">
    <source>
        <dbReference type="Proteomes" id="UP000233597"/>
    </source>
</evidence>
<comment type="similarity">
    <text evidence="1">Belongs to the LysR transcriptional regulatory family.</text>
</comment>
<organism evidence="6 7">
    <name type="scientific">Thalassospira marina</name>
    <dbReference type="NCBI Taxonomy" id="2048283"/>
    <lineage>
        <taxon>Bacteria</taxon>
        <taxon>Pseudomonadati</taxon>
        <taxon>Pseudomonadota</taxon>
        <taxon>Alphaproteobacteria</taxon>
        <taxon>Rhodospirillales</taxon>
        <taxon>Thalassospiraceae</taxon>
        <taxon>Thalassospira</taxon>
    </lineage>
</organism>
<dbReference type="GO" id="GO:0006351">
    <property type="term" value="P:DNA-templated transcription"/>
    <property type="evidence" value="ECO:0007669"/>
    <property type="project" value="TreeGrafter"/>
</dbReference>
<dbReference type="InterPro" id="IPR036388">
    <property type="entry name" value="WH-like_DNA-bd_sf"/>
</dbReference>
<dbReference type="InterPro" id="IPR058163">
    <property type="entry name" value="LysR-type_TF_proteobact-type"/>
</dbReference>
<dbReference type="Gene3D" id="3.40.190.10">
    <property type="entry name" value="Periplasmic binding protein-like II"/>
    <property type="match status" value="2"/>
</dbReference>
<name>A0A2N3KMY9_9PROT</name>
<reference evidence="6 7" key="1">
    <citation type="submission" date="2017-09" db="EMBL/GenBank/DDBJ databases">
        <title>Biodiversity and function of Thalassospira species in the particle-attached aromatic-hydrocarbon-degrading consortia from the surface seawater of the South China Sea.</title>
        <authorList>
            <person name="Dong C."/>
            <person name="Liu R."/>
            <person name="Shao Z."/>
        </authorList>
    </citation>
    <scope>NUCLEOTIDE SEQUENCE [LARGE SCALE GENOMIC DNA]</scope>
    <source>
        <strain evidence="6 7">CSC1P2</strain>
    </source>
</reference>
<feature type="domain" description="HTH lysR-type" evidence="5">
    <location>
        <begin position="24"/>
        <end position="81"/>
    </location>
</feature>